<name>A0ABQ9ZKP4_9CRUS</name>
<protein>
    <submittedName>
        <fullName evidence="1">Uncharacterized protein</fullName>
    </submittedName>
</protein>
<accession>A0ABQ9ZKP4</accession>
<proteinExistence type="predicted"/>
<evidence type="ECO:0000313" key="2">
    <source>
        <dbReference type="Proteomes" id="UP001234178"/>
    </source>
</evidence>
<organism evidence="1 2">
    <name type="scientific">Daphnia magna</name>
    <dbReference type="NCBI Taxonomy" id="35525"/>
    <lineage>
        <taxon>Eukaryota</taxon>
        <taxon>Metazoa</taxon>
        <taxon>Ecdysozoa</taxon>
        <taxon>Arthropoda</taxon>
        <taxon>Crustacea</taxon>
        <taxon>Branchiopoda</taxon>
        <taxon>Diplostraca</taxon>
        <taxon>Cladocera</taxon>
        <taxon>Anomopoda</taxon>
        <taxon>Daphniidae</taxon>
        <taxon>Daphnia</taxon>
    </lineage>
</organism>
<comment type="caution">
    <text evidence="1">The sequence shown here is derived from an EMBL/GenBank/DDBJ whole genome shotgun (WGS) entry which is preliminary data.</text>
</comment>
<gene>
    <name evidence="1" type="ORF">OUZ56_026059</name>
</gene>
<reference evidence="1 2" key="1">
    <citation type="journal article" date="2023" name="Nucleic Acids Res.">
        <title>The hologenome of Daphnia magna reveals possible DNA methylation and microbiome-mediated evolution of the host genome.</title>
        <authorList>
            <person name="Chaturvedi A."/>
            <person name="Li X."/>
            <person name="Dhandapani V."/>
            <person name="Marshall H."/>
            <person name="Kissane S."/>
            <person name="Cuenca-Cambronero M."/>
            <person name="Asole G."/>
            <person name="Calvet F."/>
            <person name="Ruiz-Romero M."/>
            <person name="Marangio P."/>
            <person name="Guigo R."/>
            <person name="Rago D."/>
            <person name="Mirbahai L."/>
            <person name="Eastwood N."/>
            <person name="Colbourne J.K."/>
            <person name="Zhou J."/>
            <person name="Mallon E."/>
            <person name="Orsini L."/>
        </authorList>
    </citation>
    <scope>NUCLEOTIDE SEQUENCE [LARGE SCALE GENOMIC DNA]</scope>
    <source>
        <strain evidence="1">LRV0_1</strain>
    </source>
</reference>
<sequence>MDLRVYIFELHQFQYEAEADRFEDFLRLWRTELAPPYFITASNGSYTYINYFDAVLHSKVNTHINSIS</sequence>
<evidence type="ECO:0000313" key="1">
    <source>
        <dbReference type="EMBL" id="KAK4013505.1"/>
    </source>
</evidence>
<keyword evidence="2" id="KW-1185">Reference proteome</keyword>
<dbReference type="EMBL" id="JAOYFB010000004">
    <property type="protein sequence ID" value="KAK4013505.1"/>
    <property type="molecule type" value="Genomic_DNA"/>
</dbReference>
<dbReference type="Proteomes" id="UP001234178">
    <property type="component" value="Unassembled WGS sequence"/>
</dbReference>